<dbReference type="InterPro" id="IPR019193">
    <property type="entry name" value="UBQ-conj_enz_E2-bd_prot"/>
</dbReference>
<evidence type="ECO:0000259" key="2">
    <source>
        <dbReference type="Pfam" id="PF14111"/>
    </source>
</evidence>
<evidence type="ECO:0000256" key="1">
    <source>
        <dbReference type="SAM" id="MobiDB-lite"/>
    </source>
</evidence>
<dbReference type="PANTHER" id="PTHR31531">
    <property type="entry name" value="E3 UBIQUITIN-PROTEIN LIGASE E3D FAMILY MEMBER"/>
    <property type="match status" value="1"/>
</dbReference>
<dbReference type="PANTHER" id="PTHR31531:SF2">
    <property type="entry name" value="E3 UBIQUITIN-PROTEIN LIGASE E3D"/>
    <property type="match status" value="1"/>
</dbReference>
<dbReference type="Proteomes" id="UP000288805">
    <property type="component" value="Unassembled WGS sequence"/>
</dbReference>
<sequence>MPSINWREVADNWFGACCCSFGGISEKLVARYANSYSCGEESCLLDATSVILCKDDLVGFEFPDRDGDQNYESEPDCTEDDCINEDMQDAGGNHGRCVCPTVKKEKMSDLSGKLNSLHIQKEPFVDSPGYKIIEKEITVPSLVGTVPVSYFSENVASAPGCCADNRIHVLNHDKEVCTPDTVSYFSENVPSAPGCCADNRIHVLNHDKEVCMPDTSEISKEQKVTKASEVLANKKSFLNGFLGNIFMARSYNLSKDVEWIKFACPQCSSLLGAYPCADGYAPLDGGVRLFKCYISTCLPVCESGDLFSNAKGKDLESLGWEMAKSWGLKGKMGVASLGKGRALLELEFVEEARRVLISGKKAVGGVQLDLTRWSPRSGCLEEGEVRKEVWVRILGLPISLWVPSVLRRMGDVCGGFLDIDPQIESDLYPNPMVGGGASLRQEEGRKRGLWSRPSGEIRGNAVARARSRVEEMACAGFEEQRQSVDETGRLAQDVGSDAIGSQVQVEGEASKGVLFGPSHPRSSGWAAGSGLASSFKEKSIPFQAHLIDSELLLKAWPPVSTDHSKDGNLELEFVRLREEIGRRQQPDLNHSMADRVLEEEAAREGIQEGSGLRRPNAEEHVGRGDGCWDLVEVNSVDPLERNSRWTLGQTEIQEGRKEEQLNWEENSLVKFSHFLGFSTKGLEKEILSFLGKIRKRREKIHGKGLLENSRFERELKRLECSINYEGDTKKKGPTQGRGNQSAVVQ</sequence>
<reference evidence="3 4" key="1">
    <citation type="journal article" date="2018" name="PLoS Genet.">
        <title>Population sequencing reveals clonal diversity and ancestral inbreeding in the grapevine cultivar Chardonnay.</title>
        <authorList>
            <person name="Roach M.J."/>
            <person name="Johnson D.L."/>
            <person name="Bohlmann J."/>
            <person name="van Vuuren H.J."/>
            <person name="Jones S.J."/>
            <person name="Pretorius I.S."/>
            <person name="Schmidt S.A."/>
            <person name="Borneman A.R."/>
        </authorList>
    </citation>
    <scope>NUCLEOTIDE SEQUENCE [LARGE SCALE GENOMIC DNA]</scope>
    <source>
        <strain evidence="4">cv. Chardonnay</strain>
        <tissue evidence="3">Leaf</tissue>
    </source>
</reference>
<evidence type="ECO:0000313" key="3">
    <source>
        <dbReference type="EMBL" id="RVW51619.1"/>
    </source>
</evidence>
<feature type="region of interest" description="Disordered" evidence="1">
    <location>
        <begin position="726"/>
        <end position="745"/>
    </location>
</feature>
<gene>
    <name evidence="3" type="ORF">CK203_066867</name>
</gene>
<dbReference type="AlphaFoldDB" id="A0A438EV80"/>
<dbReference type="EMBL" id="QGNW01001179">
    <property type="protein sequence ID" value="RVW51619.1"/>
    <property type="molecule type" value="Genomic_DNA"/>
</dbReference>
<accession>A0A438EV80</accession>
<name>A0A438EV80_VITVI</name>
<dbReference type="Pfam" id="PF14111">
    <property type="entry name" value="DUF4283"/>
    <property type="match status" value="1"/>
</dbReference>
<proteinExistence type="predicted"/>
<protein>
    <recommendedName>
        <fullName evidence="2">DUF4283 domain-containing protein</fullName>
    </recommendedName>
</protein>
<dbReference type="InterPro" id="IPR025558">
    <property type="entry name" value="DUF4283"/>
</dbReference>
<comment type="caution">
    <text evidence="3">The sequence shown here is derived from an EMBL/GenBank/DDBJ whole genome shotgun (WGS) entry which is preliminary data.</text>
</comment>
<evidence type="ECO:0000313" key="4">
    <source>
        <dbReference type="Proteomes" id="UP000288805"/>
    </source>
</evidence>
<feature type="compositionally biased region" description="Polar residues" evidence="1">
    <location>
        <begin position="736"/>
        <end position="745"/>
    </location>
</feature>
<feature type="domain" description="DUF4283" evidence="2">
    <location>
        <begin position="310"/>
        <end position="380"/>
    </location>
</feature>
<dbReference type="OrthoDB" id="781818at2759"/>
<organism evidence="3 4">
    <name type="scientific">Vitis vinifera</name>
    <name type="common">Grape</name>
    <dbReference type="NCBI Taxonomy" id="29760"/>
    <lineage>
        <taxon>Eukaryota</taxon>
        <taxon>Viridiplantae</taxon>
        <taxon>Streptophyta</taxon>
        <taxon>Embryophyta</taxon>
        <taxon>Tracheophyta</taxon>
        <taxon>Spermatophyta</taxon>
        <taxon>Magnoliopsida</taxon>
        <taxon>eudicotyledons</taxon>
        <taxon>Gunneridae</taxon>
        <taxon>Pentapetalae</taxon>
        <taxon>rosids</taxon>
        <taxon>Vitales</taxon>
        <taxon>Vitaceae</taxon>
        <taxon>Viteae</taxon>
        <taxon>Vitis</taxon>
    </lineage>
</organism>